<reference evidence="2 3" key="1">
    <citation type="submission" date="2024-02" db="EMBL/GenBank/DDBJ databases">
        <title>De novo assembly and annotation of 12 fungi associated with fruit tree decline syndrome in Ontario, Canada.</title>
        <authorList>
            <person name="Sulman M."/>
            <person name="Ellouze W."/>
            <person name="Ilyukhin E."/>
        </authorList>
    </citation>
    <scope>NUCLEOTIDE SEQUENCE [LARGE SCALE GENOMIC DNA]</scope>
    <source>
        <strain evidence="2 3">M11/M66-122</strain>
    </source>
</reference>
<dbReference type="Gene3D" id="3.30.420.40">
    <property type="match status" value="1"/>
</dbReference>
<gene>
    <name evidence="2" type="ORF">SLS62_008478</name>
</gene>
<dbReference type="EMBL" id="JAKJXP020000079">
    <property type="protein sequence ID" value="KAK7749083.1"/>
    <property type="molecule type" value="Genomic_DNA"/>
</dbReference>
<comment type="caution">
    <text evidence="2">The sequence shown here is derived from an EMBL/GenBank/DDBJ whole genome shotgun (WGS) entry which is preliminary data.</text>
</comment>
<evidence type="ECO:0000313" key="3">
    <source>
        <dbReference type="Proteomes" id="UP001320420"/>
    </source>
</evidence>
<evidence type="ECO:0000313" key="2">
    <source>
        <dbReference type="EMBL" id="KAK7749083.1"/>
    </source>
</evidence>
<organism evidence="2 3">
    <name type="scientific">Diatrype stigma</name>
    <dbReference type="NCBI Taxonomy" id="117547"/>
    <lineage>
        <taxon>Eukaryota</taxon>
        <taxon>Fungi</taxon>
        <taxon>Dikarya</taxon>
        <taxon>Ascomycota</taxon>
        <taxon>Pezizomycotina</taxon>
        <taxon>Sordariomycetes</taxon>
        <taxon>Xylariomycetidae</taxon>
        <taxon>Xylariales</taxon>
        <taxon>Diatrypaceae</taxon>
        <taxon>Diatrype</taxon>
    </lineage>
</organism>
<dbReference type="InterPro" id="IPR043129">
    <property type="entry name" value="ATPase_NBD"/>
</dbReference>
<name>A0AAN9UKF1_9PEZI</name>
<protein>
    <recommendedName>
        <fullName evidence="4">Actin-like ATPase domain-containing protein</fullName>
    </recommendedName>
</protein>
<accession>A0AAN9UKF1</accession>
<dbReference type="CDD" id="cd10170">
    <property type="entry name" value="ASKHA_NBD_HSP70"/>
    <property type="match status" value="1"/>
</dbReference>
<evidence type="ECO:0008006" key="4">
    <source>
        <dbReference type="Google" id="ProtNLM"/>
    </source>
</evidence>
<dbReference type="Proteomes" id="UP001320420">
    <property type="component" value="Unassembled WGS sequence"/>
</dbReference>
<evidence type="ECO:0000256" key="1">
    <source>
        <dbReference type="SAM" id="MobiDB-lite"/>
    </source>
</evidence>
<dbReference type="SUPFAM" id="SSF53067">
    <property type="entry name" value="Actin-like ATPase domain"/>
    <property type="match status" value="2"/>
</dbReference>
<dbReference type="AlphaFoldDB" id="A0AAN9UKF1"/>
<dbReference type="PANTHER" id="PTHR14187">
    <property type="entry name" value="ALPHA KINASE/ELONGATION FACTOR 2 KINASE"/>
    <property type="match status" value="1"/>
</dbReference>
<feature type="compositionally biased region" description="Polar residues" evidence="1">
    <location>
        <begin position="47"/>
        <end position="57"/>
    </location>
</feature>
<dbReference type="PANTHER" id="PTHR14187:SF5">
    <property type="entry name" value="HEAT SHOCK 70 KDA PROTEIN 12A"/>
    <property type="match status" value="1"/>
</dbReference>
<proteinExistence type="predicted"/>
<feature type="region of interest" description="Disordered" evidence="1">
    <location>
        <begin position="29"/>
        <end position="58"/>
    </location>
</feature>
<keyword evidence="3" id="KW-1185">Reference proteome</keyword>
<sequence length="538" mass="61731">MGSTLRRSALYIGIDFGTTFSGVTWLCHEEESSEPPNPGDVQPVSRWPSNSAQNSDSFKVPSKIAFDPTSGEAFWGWAVPEELEPTAIKWFKLLLLDQDDLEDRFKNSDHIKQARKMVSKLKKDPIEVISKYLELLWAHAISRIVKELGQRRVAAMPYHVVITIPAMWKDYTRDRMSRAAKMAHILDGRLCGETTLSFISEPEAATLTVLPDIKDLKAGDSFVLCDCGGGTVDLISYTVDQMQPLTIHETVEGEATFLDEDFFRYLKQMVGPKRLSTINATHAKKTMSREWEHLIKRDFDGDLHKVYSINIVSIDEEDDISLDADTLRFIFRPTVERIDALVDNQIRAVMAKTRMPPKFIVLVGGFGRAEYLATYLREREVARAFRGRYLQPIEVHQQTGDKSDKWWDERENKWQADNQMKWIVKRGESIESQHGKAYNYYDILDTLYDASSVGTVTIYTSPNSEPGSRFVPQYRELATFNYNIPVKAWELPKSVDLDDRYRRFEVEYRIEISGSSLDLSVWYQDVKIGGRNFKVSLS</sequence>